<evidence type="ECO:0000259" key="2">
    <source>
        <dbReference type="PROSITE" id="PS50195"/>
    </source>
</evidence>
<dbReference type="SUPFAM" id="SSF50978">
    <property type="entry name" value="WD40 repeat-like"/>
    <property type="match status" value="1"/>
</dbReference>
<sequence length="590" mass="66138">MNDFGISTKIIGWKPVNENIAYRILVSTKNGKYEIQKRFSEFALLQSLLIERGLGLLPSLPPKTLFKKNQDMNFINERMRGLQSYLSNLVSRHDVLISPLFMNFMELPNSDCKPLAMKRLVNMEVIADISSVRQSVSGVFIGESDLLSAPLLFISHQENSSLSRLGRVWSIIESEETGYTLMWCLQPRSVKGTSYPSISLDSDVTNAFHNLCTANTIDSSNFGYMVYSGFSFKCKNIIFISKKDALSIFSEHGTIDVFEGVISQLRARVSSGNNNPLLLKECIKPTKIQLHSSPIAFVHSPFSLDCNVKHRYTLSVGIDNSIRLFCFDQMKIISGGNLNKRLNGSRIMTCYLEKEFGRLGFFGSSSGQLLVLDMISQPPYLITSFSSQSDCKYPITSIVASNRLLAIAYSNIIKVFVMEMNAKHASCTINDNQPLRSIDTSFFSDMDIGTISSLCIYQDEYLFVGGTDILSLFKLNTNEEFTPPAMLFSYAIHAGKINYISIIPEKVLNIGQSSNNLKLLTAGEDGRVIFWKINNLIKAQTNNTIENDELLIEELDEEDKIENGQIRSLENLRSIGLSDNSDDDLSSAFR</sequence>
<feature type="domain" description="PX" evidence="2">
    <location>
        <begin position="1"/>
        <end position="112"/>
    </location>
</feature>
<dbReference type="Proteomes" id="UP001071777">
    <property type="component" value="Unassembled WGS sequence"/>
</dbReference>
<dbReference type="InterPro" id="IPR036322">
    <property type="entry name" value="WD40_repeat_dom_sf"/>
</dbReference>
<comment type="caution">
    <text evidence="3">The sequence shown here is derived from an EMBL/GenBank/DDBJ whole genome shotgun (WGS) entry which is preliminary data.</text>
</comment>
<dbReference type="Gene3D" id="3.30.1520.10">
    <property type="entry name" value="Phox-like domain"/>
    <property type="match status" value="1"/>
</dbReference>
<keyword evidence="4" id="KW-1185">Reference proteome</keyword>
<dbReference type="InterPro" id="IPR015943">
    <property type="entry name" value="WD40/YVTN_repeat-like_dom_sf"/>
</dbReference>
<keyword evidence="1" id="KW-0175">Coiled coil</keyword>
<dbReference type="CDD" id="cd06093">
    <property type="entry name" value="PX_domain"/>
    <property type="match status" value="1"/>
</dbReference>
<evidence type="ECO:0000313" key="4">
    <source>
        <dbReference type="Proteomes" id="UP001071777"/>
    </source>
</evidence>
<name>A0ABQ8PAA7_9CRYT</name>
<dbReference type="Pfam" id="PF00787">
    <property type="entry name" value="PX"/>
    <property type="match status" value="1"/>
</dbReference>
<dbReference type="EMBL" id="JAPCXB010000021">
    <property type="protein sequence ID" value="KAJ1614481.1"/>
    <property type="molecule type" value="Genomic_DNA"/>
</dbReference>
<dbReference type="SMART" id="SM00312">
    <property type="entry name" value="PX"/>
    <property type="match status" value="1"/>
</dbReference>
<dbReference type="InterPro" id="IPR036871">
    <property type="entry name" value="PX_dom_sf"/>
</dbReference>
<evidence type="ECO:0000313" key="3">
    <source>
        <dbReference type="EMBL" id="KAJ1614481.1"/>
    </source>
</evidence>
<dbReference type="PROSITE" id="PS50195">
    <property type="entry name" value="PX"/>
    <property type="match status" value="1"/>
</dbReference>
<accession>A0ABQ8PAA7</accession>
<organism evidence="3 4">
    <name type="scientific">Cryptosporidium canis</name>
    <dbReference type="NCBI Taxonomy" id="195482"/>
    <lineage>
        <taxon>Eukaryota</taxon>
        <taxon>Sar</taxon>
        <taxon>Alveolata</taxon>
        <taxon>Apicomplexa</taxon>
        <taxon>Conoidasida</taxon>
        <taxon>Coccidia</taxon>
        <taxon>Eucoccidiorida</taxon>
        <taxon>Eimeriorina</taxon>
        <taxon>Cryptosporidiidae</taxon>
        <taxon>Cryptosporidium</taxon>
    </lineage>
</organism>
<reference evidence="3" key="1">
    <citation type="submission" date="2022-10" db="EMBL/GenBank/DDBJ databases">
        <title>Adaptive evolution leads to modifications in subtelomeric GC content in a zoonotic Cryptosporidium species.</title>
        <authorList>
            <person name="Li J."/>
            <person name="Feng Y."/>
            <person name="Xiao L."/>
        </authorList>
    </citation>
    <scope>NUCLEOTIDE SEQUENCE</scope>
    <source>
        <strain evidence="3">25894</strain>
    </source>
</reference>
<proteinExistence type="predicted"/>
<dbReference type="InterPro" id="IPR001683">
    <property type="entry name" value="PX_dom"/>
</dbReference>
<gene>
    <name evidence="3" type="ORF">OJ252_643</name>
</gene>
<dbReference type="Gene3D" id="2.130.10.10">
    <property type="entry name" value="YVTN repeat-like/Quinoprotein amine dehydrogenase"/>
    <property type="match status" value="1"/>
</dbReference>
<feature type="coiled-coil region" evidence="1">
    <location>
        <begin position="538"/>
        <end position="572"/>
    </location>
</feature>
<dbReference type="SUPFAM" id="SSF64268">
    <property type="entry name" value="PX domain"/>
    <property type="match status" value="1"/>
</dbReference>
<evidence type="ECO:0000256" key="1">
    <source>
        <dbReference type="SAM" id="Coils"/>
    </source>
</evidence>
<protein>
    <submittedName>
        <fullName evidence="3">PX and WD40 domain-containing protein</fullName>
    </submittedName>
</protein>